<dbReference type="PROSITE" id="PS00463">
    <property type="entry name" value="ZN2_CY6_FUNGAL_1"/>
    <property type="match status" value="1"/>
</dbReference>
<dbReference type="GO" id="GO:0006351">
    <property type="term" value="P:DNA-templated transcription"/>
    <property type="evidence" value="ECO:0007669"/>
    <property type="project" value="InterPro"/>
</dbReference>
<sequence length="413" mass="46551">MARSKVTMENRKRVPQACNTCRKRKQKCDGLQPCKVCRKRNVDCQYRLRKASKSPTYSTTLGSPSAESPSTKSPETPEDSDSMDTIENTVHPNQDKMKRSTTPDFDYKFSLAPVSDAEKLKIHGYSCMVLDYQKRFTFVGNSAIQSFMAWIKDTVRDRSGPSDFTEDRNWSQLPEAPFMAPQPLGPYDLPRKDTTVTLVKLYFTKTSGFIDVLNQELIESTVNQFYSEPNRVLVPDKCLLYLTLSIGLALGDPQGNDSHSHGVKDQLFAEAEALSRPYDVYERPGGHYDASWFLQVLVLMAYYMLATSRRNLAYEYCGRAVRRAYTLGIHRGNETEVDNFAAPQGQRVLTRNIWRSLFILDRFLAASLGRPVAVSDNEYSDSSLASPFGSSTRDILDPAVEACQIIGQTLNSI</sequence>
<dbReference type="Gene3D" id="4.10.240.10">
    <property type="entry name" value="Zn(2)-C6 fungal-type DNA-binding domain"/>
    <property type="match status" value="1"/>
</dbReference>
<dbReference type="Pfam" id="PF00172">
    <property type="entry name" value="Zn_clus"/>
    <property type="match status" value="1"/>
</dbReference>
<keyword evidence="2" id="KW-0805">Transcription regulation</keyword>
<organism evidence="7 8">
    <name type="scientific">Fusarium tricinctum</name>
    <dbReference type="NCBI Taxonomy" id="61284"/>
    <lineage>
        <taxon>Eukaryota</taxon>
        <taxon>Fungi</taxon>
        <taxon>Dikarya</taxon>
        <taxon>Ascomycota</taxon>
        <taxon>Pezizomycotina</taxon>
        <taxon>Sordariomycetes</taxon>
        <taxon>Hypocreomycetidae</taxon>
        <taxon>Hypocreales</taxon>
        <taxon>Nectriaceae</taxon>
        <taxon>Fusarium</taxon>
        <taxon>Fusarium tricinctum species complex</taxon>
    </lineage>
</organism>
<feature type="compositionally biased region" description="Polar residues" evidence="5">
    <location>
        <begin position="55"/>
        <end position="74"/>
    </location>
</feature>
<dbReference type="GO" id="GO:0000435">
    <property type="term" value="P:positive regulation of transcription from RNA polymerase II promoter by galactose"/>
    <property type="evidence" value="ECO:0007669"/>
    <property type="project" value="TreeGrafter"/>
</dbReference>
<dbReference type="CDD" id="cd12148">
    <property type="entry name" value="fungal_TF_MHR"/>
    <property type="match status" value="1"/>
</dbReference>
<evidence type="ECO:0000256" key="4">
    <source>
        <dbReference type="ARBA" id="ARBA00023242"/>
    </source>
</evidence>
<dbReference type="AlphaFoldDB" id="A0A8K0S0N5"/>
<evidence type="ECO:0000313" key="8">
    <source>
        <dbReference type="Proteomes" id="UP000813427"/>
    </source>
</evidence>
<dbReference type="GO" id="GO:0005634">
    <property type="term" value="C:nucleus"/>
    <property type="evidence" value="ECO:0007669"/>
    <property type="project" value="TreeGrafter"/>
</dbReference>
<reference evidence="7" key="1">
    <citation type="journal article" date="2021" name="Nat. Commun.">
        <title>Genetic determinants of endophytism in the Arabidopsis root mycobiome.</title>
        <authorList>
            <person name="Mesny F."/>
            <person name="Miyauchi S."/>
            <person name="Thiergart T."/>
            <person name="Pickel B."/>
            <person name="Atanasova L."/>
            <person name="Karlsson M."/>
            <person name="Huettel B."/>
            <person name="Barry K.W."/>
            <person name="Haridas S."/>
            <person name="Chen C."/>
            <person name="Bauer D."/>
            <person name="Andreopoulos W."/>
            <person name="Pangilinan J."/>
            <person name="LaButti K."/>
            <person name="Riley R."/>
            <person name="Lipzen A."/>
            <person name="Clum A."/>
            <person name="Drula E."/>
            <person name="Henrissat B."/>
            <person name="Kohler A."/>
            <person name="Grigoriev I.V."/>
            <person name="Martin F.M."/>
            <person name="Hacquard S."/>
        </authorList>
    </citation>
    <scope>NUCLEOTIDE SEQUENCE</scope>
    <source>
        <strain evidence="7">MPI-SDFR-AT-0068</strain>
    </source>
</reference>
<evidence type="ECO:0000256" key="2">
    <source>
        <dbReference type="ARBA" id="ARBA00023015"/>
    </source>
</evidence>
<evidence type="ECO:0000313" key="7">
    <source>
        <dbReference type="EMBL" id="KAH7251920.1"/>
    </source>
</evidence>
<dbReference type="GO" id="GO:0000978">
    <property type="term" value="F:RNA polymerase II cis-regulatory region sequence-specific DNA binding"/>
    <property type="evidence" value="ECO:0007669"/>
    <property type="project" value="TreeGrafter"/>
</dbReference>
<feature type="region of interest" description="Disordered" evidence="5">
    <location>
        <begin position="55"/>
        <end position="102"/>
    </location>
</feature>
<dbReference type="InterPro" id="IPR007219">
    <property type="entry name" value="XnlR_reg_dom"/>
</dbReference>
<accession>A0A8K0S0N5</accession>
<evidence type="ECO:0000259" key="6">
    <source>
        <dbReference type="PROSITE" id="PS50048"/>
    </source>
</evidence>
<protein>
    <submittedName>
        <fullName evidence="7">Fungal-specific transcription factor domain-containing protein</fullName>
    </submittedName>
</protein>
<proteinExistence type="predicted"/>
<keyword evidence="1" id="KW-0479">Metal-binding</keyword>
<dbReference type="GO" id="GO:0008270">
    <property type="term" value="F:zinc ion binding"/>
    <property type="evidence" value="ECO:0007669"/>
    <property type="project" value="InterPro"/>
</dbReference>
<dbReference type="Proteomes" id="UP000813427">
    <property type="component" value="Unassembled WGS sequence"/>
</dbReference>
<keyword evidence="8" id="KW-1185">Reference proteome</keyword>
<feature type="domain" description="Zn(2)-C6 fungal-type" evidence="6">
    <location>
        <begin position="17"/>
        <end position="46"/>
    </location>
</feature>
<dbReference type="PANTHER" id="PTHR47424">
    <property type="entry name" value="REGULATORY PROTEIN GAL4"/>
    <property type="match status" value="1"/>
</dbReference>
<dbReference type="InterPro" id="IPR036864">
    <property type="entry name" value="Zn2-C6_fun-type_DNA-bd_sf"/>
</dbReference>
<dbReference type="PANTHER" id="PTHR47424:SF9">
    <property type="entry name" value="TAH-2"/>
    <property type="match status" value="1"/>
</dbReference>
<dbReference type="PROSITE" id="PS50048">
    <property type="entry name" value="ZN2_CY6_FUNGAL_2"/>
    <property type="match status" value="1"/>
</dbReference>
<comment type="caution">
    <text evidence="7">The sequence shown here is derived from an EMBL/GenBank/DDBJ whole genome shotgun (WGS) entry which is preliminary data.</text>
</comment>
<keyword evidence="4" id="KW-0539">Nucleus</keyword>
<dbReference type="CDD" id="cd00067">
    <property type="entry name" value="GAL4"/>
    <property type="match status" value="1"/>
</dbReference>
<dbReference type="InterPro" id="IPR051127">
    <property type="entry name" value="Fungal_SecMet_Regulators"/>
</dbReference>
<evidence type="ECO:0000256" key="1">
    <source>
        <dbReference type="ARBA" id="ARBA00022723"/>
    </source>
</evidence>
<dbReference type="EMBL" id="JAGPXF010000003">
    <property type="protein sequence ID" value="KAH7251920.1"/>
    <property type="molecule type" value="Genomic_DNA"/>
</dbReference>
<gene>
    <name evidence="7" type="ORF">BKA59DRAFT_142712</name>
</gene>
<dbReference type="Pfam" id="PF04082">
    <property type="entry name" value="Fungal_trans"/>
    <property type="match status" value="1"/>
</dbReference>
<dbReference type="GO" id="GO:0000981">
    <property type="term" value="F:DNA-binding transcription factor activity, RNA polymerase II-specific"/>
    <property type="evidence" value="ECO:0007669"/>
    <property type="project" value="InterPro"/>
</dbReference>
<evidence type="ECO:0000256" key="5">
    <source>
        <dbReference type="SAM" id="MobiDB-lite"/>
    </source>
</evidence>
<dbReference type="SMART" id="SM00906">
    <property type="entry name" value="Fungal_trans"/>
    <property type="match status" value="1"/>
</dbReference>
<evidence type="ECO:0000256" key="3">
    <source>
        <dbReference type="ARBA" id="ARBA00023163"/>
    </source>
</evidence>
<dbReference type="SUPFAM" id="SSF57701">
    <property type="entry name" value="Zn2/Cys6 DNA-binding domain"/>
    <property type="match status" value="1"/>
</dbReference>
<keyword evidence="3" id="KW-0804">Transcription</keyword>
<dbReference type="SMART" id="SM00066">
    <property type="entry name" value="GAL4"/>
    <property type="match status" value="1"/>
</dbReference>
<dbReference type="InterPro" id="IPR001138">
    <property type="entry name" value="Zn2Cys6_DnaBD"/>
</dbReference>
<dbReference type="OrthoDB" id="4064873at2759"/>
<name>A0A8K0S0N5_9HYPO</name>